<name>A0A1H8Q0T5_9PSEU</name>
<dbReference type="Proteomes" id="UP000198582">
    <property type="component" value="Unassembled WGS sequence"/>
</dbReference>
<evidence type="ECO:0000259" key="3">
    <source>
        <dbReference type="PROSITE" id="PS51186"/>
    </source>
</evidence>
<dbReference type="PANTHER" id="PTHR43420">
    <property type="entry name" value="ACETYLTRANSFERASE"/>
    <property type="match status" value="1"/>
</dbReference>
<dbReference type="PANTHER" id="PTHR43420:SF3">
    <property type="entry name" value="N-ACETYLTRANSFERASE DOMAIN-CONTAINING PROTEIN"/>
    <property type="match status" value="1"/>
</dbReference>
<feature type="domain" description="N-acetyltransferase" evidence="3">
    <location>
        <begin position="124"/>
        <end position="251"/>
    </location>
</feature>
<dbReference type="AlphaFoldDB" id="A0A1H8Q0T5"/>
<dbReference type="InterPro" id="IPR013653">
    <property type="entry name" value="GCN5-like_dom"/>
</dbReference>
<evidence type="ECO:0000313" key="4">
    <source>
        <dbReference type="EMBL" id="SEO47598.1"/>
    </source>
</evidence>
<proteinExistence type="predicted"/>
<dbReference type="STRING" id="394193.SAMN04489732_101151"/>
<evidence type="ECO:0000256" key="1">
    <source>
        <dbReference type="ARBA" id="ARBA00022679"/>
    </source>
</evidence>
<dbReference type="GO" id="GO:0016747">
    <property type="term" value="F:acyltransferase activity, transferring groups other than amino-acyl groups"/>
    <property type="evidence" value="ECO:0007669"/>
    <property type="project" value="InterPro"/>
</dbReference>
<reference evidence="4 5" key="1">
    <citation type="submission" date="2016-10" db="EMBL/GenBank/DDBJ databases">
        <authorList>
            <person name="de Groot N.N."/>
        </authorList>
    </citation>
    <scope>NUCLEOTIDE SEQUENCE [LARGE SCALE GENOMIC DNA]</scope>
    <source>
        <strain evidence="4 5">DSM 44993</strain>
    </source>
</reference>
<dbReference type="EMBL" id="FOEF01000001">
    <property type="protein sequence ID" value="SEO47598.1"/>
    <property type="molecule type" value="Genomic_DNA"/>
</dbReference>
<organism evidence="4 5">
    <name type="scientific">Amycolatopsis saalfeldensis</name>
    <dbReference type="NCBI Taxonomy" id="394193"/>
    <lineage>
        <taxon>Bacteria</taxon>
        <taxon>Bacillati</taxon>
        <taxon>Actinomycetota</taxon>
        <taxon>Actinomycetes</taxon>
        <taxon>Pseudonocardiales</taxon>
        <taxon>Pseudonocardiaceae</taxon>
        <taxon>Amycolatopsis</taxon>
    </lineage>
</organism>
<dbReference type="Gene3D" id="3.40.630.30">
    <property type="match status" value="1"/>
</dbReference>
<accession>A0A1H8Q0T5</accession>
<dbReference type="InterPro" id="IPR016181">
    <property type="entry name" value="Acyl_CoA_acyltransferase"/>
</dbReference>
<dbReference type="SUPFAM" id="SSF55729">
    <property type="entry name" value="Acyl-CoA N-acyltransferases (Nat)"/>
    <property type="match status" value="1"/>
</dbReference>
<dbReference type="Pfam" id="PF08445">
    <property type="entry name" value="FR47"/>
    <property type="match status" value="1"/>
</dbReference>
<evidence type="ECO:0000313" key="5">
    <source>
        <dbReference type="Proteomes" id="UP000198582"/>
    </source>
</evidence>
<dbReference type="CDD" id="cd04301">
    <property type="entry name" value="NAT_SF"/>
    <property type="match status" value="1"/>
</dbReference>
<dbReference type="InterPro" id="IPR000182">
    <property type="entry name" value="GNAT_dom"/>
</dbReference>
<keyword evidence="5" id="KW-1185">Reference proteome</keyword>
<evidence type="ECO:0000256" key="2">
    <source>
        <dbReference type="ARBA" id="ARBA00023315"/>
    </source>
</evidence>
<dbReference type="InterPro" id="IPR050680">
    <property type="entry name" value="YpeA/RimI_acetyltransf"/>
</dbReference>
<dbReference type="PROSITE" id="PS51186">
    <property type="entry name" value="GNAT"/>
    <property type="match status" value="1"/>
</dbReference>
<keyword evidence="1" id="KW-0808">Transferase</keyword>
<keyword evidence="2" id="KW-0012">Acyltransferase</keyword>
<protein>
    <submittedName>
        <fullName evidence="4">FR47-like protein</fullName>
    </submittedName>
</protein>
<gene>
    <name evidence="4" type="ORF">SAMN04489732_101151</name>
</gene>
<sequence length="254" mass="26736">MAAGPAPNASWIGIPEHGMAGRMSSSPLDNPVWAALTGPHADFAEQKGQVLRYPVDVSPFLAVPDAPDEHLWQDIADLAGPGATVVTVGGPAAPPEGWTRLQDIPGVQMDGSGLVTEALTAGEFTVARLGEADVPEMLELVAKTQPGPFLARTVLLGAYLGLRYEGALVAMAGERLHPPGWTEISAVCTDPAFRGRGLAARLVRAVGAGIRDRGETPFLHAAASNVHAIRLYETLGFRLRRELVFSAVRVPGES</sequence>